<comment type="caution">
    <text evidence="2">The sequence shown here is derived from an EMBL/GenBank/DDBJ whole genome shotgun (WGS) entry which is preliminary data.</text>
</comment>
<accession>A0A9X4KVX5</accession>
<gene>
    <name evidence="2" type="ORF">OMP40_22790</name>
</gene>
<dbReference type="PANTHER" id="PTHR24096">
    <property type="entry name" value="LONG-CHAIN-FATTY-ACID--COA LIGASE"/>
    <property type="match status" value="1"/>
</dbReference>
<dbReference type="SUPFAM" id="SSF56801">
    <property type="entry name" value="Acetyl-CoA synthetase-like"/>
    <property type="match status" value="1"/>
</dbReference>
<dbReference type="Proteomes" id="UP001153404">
    <property type="component" value="Unassembled WGS sequence"/>
</dbReference>
<protein>
    <submittedName>
        <fullName evidence="2">AMP-binding protein</fullName>
    </submittedName>
</protein>
<dbReference type="PROSITE" id="PS00455">
    <property type="entry name" value="AMP_BINDING"/>
    <property type="match status" value="1"/>
</dbReference>
<reference evidence="2" key="1">
    <citation type="submission" date="2022-10" db="EMBL/GenBank/DDBJ databases">
        <title>Comparative genomic analysis of Cohnella hashimotonis sp. nov., isolated from the International Space Station.</title>
        <authorList>
            <person name="Simpson A."/>
            <person name="Venkateswaran K."/>
        </authorList>
    </citation>
    <scope>NUCLEOTIDE SEQUENCE</scope>
    <source>
        <strain evidence="2">DSM 28161</strain>
    </source>
</reference>
<dbReference type="Pfam" id="PF00501">
    <property type="entry name" value="AMP-binding"/>
    <property type="match status" value="1"/>
</dbReference>
<dbReference type="EMBL" id="JAPDIA010000007">
    <property type="protein sequence ID" value="MDG0811880.1"/>
    <property type="molecule type" value="Genomic_DNA"/>
</dbReference>
<sequence>MTLRPSAFLFGSNQVEALAIYLAALRTGHAVFLYDAAANLPFAEQLIELYRPDWIAGPTVYLDQIKGAMDEVCHLTEYSLSGRTIVREHPVYHDLAVLLTTSGTTGSPKLVRLSYDNLQTNASSISQYLNLNDSERAITTLPFFYSYGLSVVNSHLNVRASLILNNHSVVTRDFWELFKQQEATSFAGVPYTYQMLKRMKFAQMDLPSMRYMTQAGGRLDPSLVADFANAAAGKGWRFYVMYGQTEATARISYIPSELIQSKMGSIGKAIPDGELDLDPETQELIYKGPNVMLGYAKSEEDLFQGDLLNGVLRTGDIASKDVDAFFYVKGRLKRFAKIFGLRVNLDELEQHLEQEIGSELSCIEEGERLVLYYTTAESAEAIRERMSSVFHIHHSGYRLELIDELPRTASGKKGLSPFAGA</sequence>
<organism evidence="2 3">
    <name type="scientific">Cohnella rhizosphaerae</name>
    <dbReference type="NCBI Taxonomy" id="1457232"/>
    <lineage>
        <taxon>Bacteria</taxon>
        <taxon>Bacillati</taxon>
        <taxon>Bacillota</taxon>
        <taxon>Bacilli</taxon>
        <taxon>Bacillales</taxon>
        <taxon>Paenibacillaceae</taxon>
        <taxon>Cohnella</taxon>
    </lineage>
</organism>
<evidence type="ECO:0000313" key="3">
    <source>
        <dbReference type="Proteomes" id="UP001153404"/>
    </source>
</evidence>
<dbReference type="InterPro" id="IPR020845">
    <property type="entry name" value="AMP-binding_CS"/>
</dbReference>
<feature type="domain" description="AMP-dependent synthetase/ligase" evidence="1">
    <location>
        <begin position="10"/>
        <end position="295"/>
    </location>
</feature>
<dbReference type="Gene3D" id="3.40.50.12780">
    <property type="entry name" value="N-terminal domain of ligase-like"/>
    <property type="match status" value="1"/>
</dbReference>
<dbReference type="AlphaFoldDB" id="A0A9X4KVX5"/>
<dbReference type="RefSeq" id="WP_277534755.1">
    <property type="nucleotide sequence ID" value="NZ_JAPDIA010000007.1"/>
</dbReference>
<dbReference type="InterPro" id="IPR000873">
    <property type="entry name" value="AMP-dep_synth/lig_dom"/>
</dbReference>
<dbReference type="InterPro" id="IPR042099">
    <property type="entry name" value="ANL_N_sf"/>
</dbReference>
<keyword evidence="3" id="KW-1185">Reference proteome</keyword>
<proteinExistence type="predicted"/>
<evidence type="ECO:0000313" key="2">
    <source>
        <dbReference type="EMBL" id="MDG0811880.1"/>
    </source>
</evidence>
<evidence type="ECO:0000259" key="1">
    <source>
        <dbReference type="Pfam" id="PF00501"/>
    </source>
</evidence>
<name>A0A9X4KVX5_9BACL</name>